<evidence type="ECO:0000259" key="1">
    <source>
        <dbReference type="Pfam" id="PF08281"/>
    </source>
</evidence>
<dbReference type="GO" id="GO:0006352">
    <property type="term" value="P:DNA-templated transcription initiation"/>
    <property type="evidence" value="ECO:0007669"/>
    <property type="project" value="InterPro"/>
</dbReference>
<evidence type="ECO:0000313" key="3">
    <source>
        <dbReference type="Proteomes" id="UP000177159"/>
    </source>
</evidence>
<dbReference type="Gene3D" id="1.10.10.10">
    <property type="entry name" value="Winged helix-like DNA-binding domain superfamily/Winged helix DNA-binding domain"/>
    <property type="match status" value="1"/>
</dbReference>
<evidence type="ECO:0000313" key="2">
    <source>
        <dbReference type="EMBL" id="OGK22647.1"/>
    </source>
</evidence>
<organism evidence="2 3">
    <name type="scientific">Candidatus Roizmanbacteria bacterium RIFCSPHIGHO2_02_FULL_37_24</name>
    <dbReference type="NCBI Taxonomy" id="1802037"/>
    <lineage>
        <taxon>Bacteria</taxon>
        <taxon>Candidatus Roizmaniibacteriota</taxon>
    </lineage>
</organism>
<dbReference type="EMBL" id="MFZM01000037">
    <property type="protein sequence ID" value="OGK22647.1"/>
    <property type="molecule type" value="Genomic_DNA"/>
</dbReference>
<comment type="caution">
    <text evidence="2">The sequence shown here is derived from an EMBL/GenBank/DDBJ whole genome shotgun (WGS) entry which is preliminary data.</text>
</comment>
<dbReference type="Pfam" id="PF08281">
    <property type="entry name" value="Sigma70_r4_2"/>
    <property type="match status" value="1"/>
</dbReference>
<dbReference type="AlphaFoldDB" id="A0A1F7GUA4"/>
<reference evidence="2 3" key="1">
    <citation type="journal article" date="2016" name="Nat. Commun.">
        <title>Thousands of microbial genomes shed light on interconnected biogeochemical processes in an aquifer system.</title>
        <authorList>
            <person name="Anantharaman K."/>
            <person name="Brown C.T."/>
            <person name="Hug L.A."/>
            <person name="Sharon I."/>
            <person name="Castelle C.J."/>
            <person name="Probst A.J."/>
            <person name="Thomas B.C."/>
            <person name="Singh A."/>
            <person name="Wilkins M.J."/>
            <person name="Karaoz U."/>
            <person name="Brodie E.L."/>
            <person name="Williams K.H."/>
            <person name="Hubbard S.S."/>
            <person name="Banfield J.F."/>
        </authorList>
    </citation>
    <scope>NUCLEOTIDE SEQUENCE [LARGE SCALE GENOMIC DNA]</scope>
</reference>
<sequence>MGRAELVDTIDVPPGLEATPSLFVLRPDSAEPGDAYVNVPIVVPYGPQTIIANSEFTGEERQLRVTDRYIGALFTGVATALTDQGVDPWITARRVSEMTQGAQTNFEVRHALDKLTALGVVKKRTGTYSSGYRPTVPIPTLQELLVSRTNIRKVPPPQPDLWQDKIHEYHRDLVASILRYIQSHQVFLPHHDMADLDIEVPFREEYVREILHKIATHGEEPLLGIVRQKTAFGYGIRNGIAAERILRGQTTEYTIHPVLLARTVRTTPETEVASESRVINPYSGTIQFEQVDGTEKSISPSMVARLTLLAARTDEKERRNIVRAVSLRDMYQGTGFSKEQIIRAMDLAKQIGIVHEDTRGGYRLMIPTKDFYDMLTGEADMTIPYPDNTVAADVGYPQYQLEILTVVNEYLSRYGQFVFRDHGRAAAQRLGLELETLRETLNKRLTQGDSPLLMRITDGIYVTTPLGESSIQSVVTAYNTYQSVEVIVPEPTQKTKRVEFAEPPPDILAEHIRLSLLQHTHNPAVREKLEDPALFLAMLQDLEPEQRTLLWNRLWRGLRSDQIARVMGTSYGAAKARQHRAIAHLERYLGKGSMQLDKFEKPREVKKRRNRRRPRSIREFRGQNRGNIEILRGELATRNVRELGTFAQDDPTRFTRFLESLNAHQQRYLYYRYVQGKSVQELGRVFQWENPYPADFQQIKRIKDALRVFLGGMETGTSDAGQEHVVFDASTHQP</sequence>
<name>A0A1F7GUA4_9BACT</name>
<dbReference type="GO" id="GO:0003677">
    <property type="term" value="F:DNA binding"/>
    <property type="evidence" value="ECO:0007669"/>
    <property type="project" value="InterPro"/>
</dbReference>
<dbReference type="InterPro" id="IPR013249">
    <property type="entry name" value="RNA_pol_sigma70_r4_t2"/>
</dbReference>
<dbReference type="GO" id="GO:0016987">
    <property type="term" value="F:sigma factor activity"/>
    <property type="evidence" value="ECO:0007669"/>
    <property type="project" value="InterPro"/>
</dbReference>
<dbReference type="Proteomes" id="UP000177159">
    <property type="component" value="Unassembled WGS sequence"/>
</dbReference>
<accession>A0A1F7GUA4</accession>
<feature type="domain" description="RNA polymerase sigma factor 70 region 4 type 2" evidence="1">
    <location>
        <begin position="535"/>
        <end position="585"/>
    </location>
</feature>
<gene>
    <name evidence="2" type="ORF">A3C24_00460</name>
</gene>
<dbReference type="InterPro" id="IPR036388">
    <property type="entry name" value="WH-like_DNA-bd_sf"/>
</dbReference>
<dbReference type="InterPro" id="IPR013324">
    <property type="entry name" value="RNA_pol_sigma_r3/r4-like"/>
</dbReference>
<proteinExistence type="predicted"/>
<protein>
    <recommendedName>
        <fullName evidence="1">RNA polymerase sigma factor 70 region 4 type 2 domain-containing protein</fullName>
    </recommendedName>
</protein>
<dbReference type="SUPFAM" id="SSF88659">
    <property type="entry name" value="Sigma3 and sigma4 domains of RNA polymerase sigma factors"/>
    <property type="match status" value="1"/>
</dbReference>